<dbReference type="KEGG" id="hmo:HM1_1589"/>
<keyword evidence="7" id="KW-0378">Hydrolase</keyword>
<evidence type="ECO:0000256" key="5">
    <source>
        <dbReference type="SAM" id="MobiDB-lite"/>
    </source>
</evidence>
<evidence type="ECO:0000313" key="7">
    <source>
        <dbReference type="EMBL" id="ABZ84159.1"/>
    </source>
</evidence>
<dbReference type="Pfam" id="PF13476">
    <property type="entry name" value="AAA_23"/>
    <property type="match status" value="1"/>
</dbReference>
<dbReference type="STRING" id="498761.HM1_1589"/>
<evidence type="ECO:0000256" key="3">
    <source>
        <dbReference type="ARBA" id="ARBA00013368"/>
    </source>
</evidence>
<comment type="similarity">
    <text evidence="1">Belongs to the SMC family. SbcC subfamily.</text>
</comment>
<keyword evidence="7" id="KW-0269">Exonuclease</keyword>
<evidence type="ECO:0000313" key="8">
    <source>
        <dbReference type="Proteomes" id="UP000008550"/>
    </source>
</evidence>
<dbReference type="Gene3D" id="3.40.50.300">
    <property type="entry name" value="P-loop containing nucleotide triphosphate hydrolases"/>
    <property type="match status" value="2"/>
</dbReference>
<dbReference type="AlphaFoldDB" id="B0TDB8"/>
<evidence type="ECO:0000256" key="1">
    <source>
        <dbReference type="ARBA" id="ARBA00006930"/>
    </source>
</evidence>
<dbReference type="EMBL" id="CP000930">
    <property type="protein sequence ID" value="ABZ84159.1"/>
    <property type="molecule type" value="Genomic_DNA"/>
</dbReference>
<dbReference type="InterPro" id="IPR038729">
    <property type="entry name" value="Rad50/SbcC_AAA"/>
</dbReference>
<evidence type="ECO:0000259" key="6">
    <source>
        <dbReference type="Pfam" id="PF13476"/>
    </source>
</evidence>
<dbReference type="Pfam" id="PF13558">
    <property type="entry name" value="SbcC_Walker_B"/>
    <property type="match status" value="1"/>
</dbReference>
<feature type="coiled-coil region" evidence="4">
    <location>
        <begin position="382"/>
        <end position="488"/>
    </location>
</feature>
<protein>
    <recommendedName>
        <fullName evidence="3">Nuclease SbcCD subunit C</fullName>
    </recommendedName>
</protein>
<reference evidence="7 8" key="1">
    <citation type="journal article" date="2008" name="J. Bacteriol.">
        <title>The genome of Heliobacterium modesticaldum, a phototrophic representative of the Firmicutes containing the simplest photosynthetic apparatus.</title>
        <authorList>
            <person name="Sattley W.M."/>
            <person name="Madigan M.T."/>
            <person name="Swingley W.D."/>
            <person name="Cheung P.C."/>
            <person name="Clocksin K.M."/>
            <person name="Conrad A.L."/>
            <person name="Dejesa L.C."/>
            <person name="Honchak B.M."/>
            <person name="Jung D.O."/>
            <person name="Karbach L.E."/>
            <person name="Kurdoglu A."/>
            <person name="Lahiri S."/>
            <person name="Mastrian S.D."/>
            <person name="Page L.E."/>
            <person name="Taylor H.L."/>
            <person name="Wang Z.T."/>
            <person name="Raymond J."/>
            <person name="Chen M."/>
            <person name="Blankenship R.E."/>
            <person name="Touchman J.W."/>
        </authorList>
    </citation>
    <scope>NUCLEOTIDE SEQUENCE [LARGE SCALE GENOMIC DNA]</scope>
    <source>
        <strain evidence="8">ATCC 51547 / Ice1</strain>
    </source>
</reference>
<dbReference type="SUPFAM" id="SSF52540">
    <property type="entry name" value="P-loop containing nucleoside triphosphate hydrolases"/>
    <property type="match status" value="2"/>
</dbReference>
<feature type="coiled-coil region" evidence="4">
    <location>
        <begin position="538"/>
        <end position="568"/>
    </location>
</feature>
<feature type="coiled-coil region" evidence="4">
    <location>
        <begin position="605"/>
        <end position="639"/>
    </location>
</feature>
<dbReference type="eggNOG" id="COG0419">
    <property type="taxonomic scope" value="Bacteria"/>
</dbReference>
<dbReference type="GO" id="GO:0016887">
    <property type="term" value="F:ATP hydrolysis activity"/>
    <property type="evidence" value="ECO:0007669"/>
    <property type="project" value="InterPro"/>
</dbReference>
<keyword evidence="7" id="KW-0540">Nuclease</keyword>
<keyword evidence="8" id="KW-1185">Reference proteome</keyword>
<evidence type="ECO:0000256" key="2">
    <source>
        <dbReference type="ARBA" id="ARBA00011322"/>
    </source>
</evidence>
<dbReference type="PANTHER" id="PTHR32114">
    <property type="entry name" value="ABC TRANSPORTER ABCH.3"/>
    <property type="match status" value="1"/>
</dbReference>
<gene>
    <name evidence="7" type="primary">sbcC</name>
    <name evidence="7" type="ORF">HM1_1589</name>
</gene>
<proteinExistence type="inferred from homology"/>
<keyword evidence="4" id="KW-0175">Coiled coil</keyword>
<feature type="compositionally biased region" description="Basic and acidic residues" evidence="5">
    <location>
        <begin position="314"/>
        <end position="331"/>
    </location>
</feature>
<name>B0TDB8_HELMI</name>
<accession>B0TDB8</accession>
<feature type="coiled-coil region" evidence="4">
    <location>
        <begin position="196"/>
        <end position="270"/>
    </location>
</feature>
<dbReference type="Proteomes" id="UP000008550">
    <property type="component" value="Chromosome"/>
</dbReference>
<comment type="subunit">
    <text evidence="2">Heterodimer of SbcC and SbcD.</text>
</comment>
<feature type="coiled-coil region" evidence="4">
    <location>
        <begin position="756"/>
        <end position="819"/>
    </location>
</feature>
<dbReference type="GO" id="GO:0006302">
    <property type="term" value="P:double-strand break repair"/>
    <property type="evidence" value="ECO:0007669"/>
    <property type="project" value="InterPro"/>
</dbReference>
<feature type="domain" description="Rad50/SbcC-type AAA" evidence="6">
    <location>
        <begin position="5"/>
        <end position="290"/>
    </location>
</feature>
<evidence type="ECO:0000256" key="4">
    <source>
        <dbReference type="SAM" id="Coils"/>
    </source>
</evidence>
<dbReference type="OrthoDB" id="9795626at2"/>
<sequence length="1023" mass="114233">MKPLKLTMQAFGPFAGVQVIDFNELGGQSLFLIHGPTGAGKTTILDAITFALYGDTSGGEREGRQMRSHHASPKVETEVIFDFALGGEVYRIARKPEQERPRQRGEGMTTIAAAATLWRRTGLPLDAESPEGAVLAHQPKRVNEEVLRLLGLRSAQFRQVVILPQGQFRQLLMAGSKEREEILEKLFRTELYRLIEEAFKDRAKKLEEEVAALRQEQAFILVEAGLEKVDDLAERLDDHRRERDEKAQIVEAATASVQAAREALEQGRRDKEKLERWARLEAELDQLLKEQDGVMEKEARLLRAQKAAGLADAESVRNSRRQEAERERQACARHEAEYGKALLRQKQAEERLVEEQSRQKVRDEAQKRLTVLEELAEKVATLAPLRRACEEWQRQVAEAQKKESRLQMELAELQKQTDRLAKRRQTLLVEVGKAEFLETAAKQAIRASEKRAELEAARQRFRKVEADYKRTESKRQACEENLAEARRRFDEMTDCWRKGQAAILAGALKTGEACPVCGSTAHPRPATGGASVPTEGDLKTAEALVRHRQKELEELQKTLADLAAQKAEVSTFGKALQAELGEKAALSAADLAAEAKRMQALVEGARSAEQELATTMGELESLEKRKQAVTESLEKATVELRDCQLNAREAAAVLEEREKAIPPEVRRPDDLQRAIDDARFAWQALQKSWDAAQREAQLSAQQAAAAQAAYEAARRSSEDADGRFAAEEAAFVIRLTEAGFQDIAEYERSKLTGEAIRSLEKEIREYGRSVERTRARRDEAEAAARGIVAPDLDAFTAALETAESRRDDALKKEATLKDQIAQEERWLERYRQLEKYSKAREGRYRVLGHLARVANGRNAEGVTFQRFVLAAFLSDVLLAANERLKVMSRGRYLLERTSDRARANAAGGLDMVVFDHYTGQSRPVATLSGGESFLAALSLALGLADVVQSYAGGIHLETIFVDEGFGSLDPESLDLAVKALVDLQQEGRLVGIISHVAELRERVDARLELEKNDKGSSAKFKVG</sequence>
<dbReference type="GO" id="GO:0004527">
    <property type="term" value="F:exonuclease activity"/>
    <property type="evidence" value="ECO:0007669"/>
    <property type="project" value="UniProtKB-KW"/>
</dbReference>
<dbReference type="HOGENOM" id="CLU_004785_2_1_9"/>
<organism evidence="7 8">
    <name type="scientific">Heliobacterium modesticaldum (strain ATCC 51547 / Ice1)</name>
    <dbReference type="NCBI Taxonomy" id="498761"/>
    <lineage>
        <taxon>Bacteria</taxon>
        <taxon>Bacillati</taxon>
        <taxon>Bacillota</taxon>
        <taxon>Clostridia</taxon>
        <taxon>Eubacteriales</taxon>
        <taxon>Heliobacteriaceae</taxon>
        <taxon>Heliomicrobium</taxon>
    </lineage>
</organism>
<dbReference type="InterPro" id="IPR027417">
    <property type="entry name" value="P-loop_NTPase"/>
</dbReference>
<dbReference type="PANTHER" id="PTHR32114:SF2">
    <property type="entry name" value="ABC TRANSPORTER ABCH.3"/>
    <property type="match status" value="1"/>
</dbReference>
<feature type="region of interest" description="Disordered" evidence="5">
    <location>
        <begin position="312"/>
        <end position="331"/>
    </location>
</feature>
<dbReference type="RefSeq" id="WP_012282671.1">
    <property type="nucleotide sequence ID" value="NC_010337.2"/>
</dbReference>